<evidence type="ECO:0000259" key="3">
    <source>
        <dbReference type="SMART" id="SM00903"/>
    </source>
</evidence>
<keyword evidence="5" id="KW-1185">Reference proteome</keyword>
<reference evidence="4 5" key="1">
    <citation type="submission" date="2018-03" db="EMBL/GenBank/DDBJ databases">
        <title>The draft genome of Mesorhizobium soli JCM 19897.</title>
        <authorList>
            <person name="Li L."/>
            <person name="Liu L."/>
            <person name="Liang L."/>
            <person name="Wang T."/>
            <person name="Zhang X."/>
        </authorList>
    </citation>
    <scope>NUCLEOTIDE SEQUENCE [LARGE SCALE GENOMIC DNA]</scope>
    <source>
        <strain evidence="4 5">JCM 19897</strain>
    </source>
</reference>
<feature type="domain" description="Flavin reductase like" evidence="3">
    <location>
        <begin position="23"/>
        <end position="166"/>
    </location>
</feature>
<dbReference type="InterPro" id="IPR050268">
    <property type="entry name" value="NADH-dep_flavin_reductase"/>
</dbReference>
<dbReference type="SUPFAM" id="SSF50475">
    <property type="entry name" value="FMN-binding split barrel"/>
    <property type="match status" value="1"/>
</dbReference>
<dbReference type="Pfam" id="PF01613">
    <property type="entry name" value="Flavin_Reduct"/>
    <property type="match status" value="1"/>
</dbReference>
<dbReference type="InterPro" id="IPR002563">
    <property type="entry name" value="Flavin_Rdtase-like_dom"/>
</dbReference>
<evidence type="ECO:0000256" key="2">
    <source>
        <dbReference type="ARBA" id="ARBA00023002"/>
    </source>
</evidence>
<organism evidence="4 5">
    <name type="scientific">Pseudaminobacter soli</name>
    <name type="common">ex Li et al. 2025</name>
    <dbReference type="NCBI Taxonomy" id="1295366"/>
    <lineage>
        <taxon>Bacteria</taxon>
        <taxon>Pseudomonadati</taxon>
        <taxon>Pseudomonadota</taxon>
        <taxon>Alphaproteobacteria</taxon>
        <taxon>Hyphomicrobiales</taxon>
        <taxon>Phyllobacteriaceae</taxon>
        <taxon>Pseudaminobacter</taxon>
    </lineage>
</organism>
<dbReference type="SMART" id="SM00903">
    <property type="entry name" value="Flavin_Reduct"/>
    <property type="match status" value="1"/>
</dbReference>
<dbReference type="PANTHER" id="PTHR30466">
    <property type="entry name" value="FLAVIN REDUCTASE"/>
    <property type="match status" value="1"/>
</dbReference>
<dbReference type="Proteomes" id="UP000240653">
    <property type="component" value="Unassembled WGS sequence"/>
</dbReference>
<dbReference type="AlphaFoldDB" id="A0A2P7S370"/>
<protein>
    <submittedName>
        <fullName evidence="4">Flavin reductase</fullName>
    </submittedName>
</protein>
<dbReference type="GO" id="GO:0010181">
    <property type="term" value="F:FMN binding"/>
    <property type="evidence" value="ECO:0007669"/>
    <property type="project" value="InterPro"/>
</dbReference>
<dbReference type="GO" id="GO:0042602">
    <property type="term" value="F:riboflavin reductase (NADPH) activity"/>
    <property type="evidence" value="ECO:0007669"/>
    <property type="project" value="TreeGrafter"/>
</dbReference>
<dbReference type="OrthoDB" id="9792858at2"/>
<dbReference type="RefSeq" id="WP_106726491.1">
    <property type="nucleotide sequence ID" value="NZ_PXYL01000016.1"/>
</dbReference>
<dbReference type="EMBL" id="PXYL01000016">
    <property type="protein sequence ID" value="PSJ56896.1"/>
    <property type="molecule type" value="Genomic_DNA"/>
</dbReference>
<dbReference type="PANTHER" id="PTHR30466:SF11">
    <property type="entry name" value="FLAVIN-DEPENDENT MONOOXYGENASE, REDUCTASE SUBUNIT HSAB"/>
    <property type="match status" value="1"/>
</dbReference>
<sequence>MKGKRTGGNSGDPVDNQAFRAALRAFPTGVAVVTTAVADQRCGMTINSFNSVSLDPPMILWSASKLAPSLPLFLEAGRFAVNVLAADQEHLSKRFAAPSDDKFAGVELRYGRTGLPLLEGAAAHFECDLATTYEGGDHLILLGRVVALMQVNEPMPLVFALGGYQRLSVTKAVAGSPAQR</sequence>
<keyword evidence="2" id="KW-0560">Oxidoreductase</keyword>
<dbReference type="InterPro" id="IPR012349">
    <property type="entry name" value="Split_barrel_FMN-bd"/>
</dbReference>
<evidence type="ECO:0000256" key="1">
    <source>
        <dbReference type="ARBA" id="ARBA00008898"/>
    </source>
</evidence>
<comment type="similarity">
    <text evidence="1">Belongs to the non-flavoprotein flavin reductase family.</text>
</comment>
<name>A0A2P7S370_9HYPH</name>
<comment type="caution">
    <text evidence="4">The sequence shown here is derived from an EMBL/GenBank/DDBJ whole genome shotgun (WGS) entry which is preliminary data.</text>
</comment>
<proteinExistence type="inferred from homology"/>
<evidence type="ECO:0000313" key="4">
    <source>
        <dbReference type="EMBL" id="PSJ56896.1"/>
    </source>
</evidence>
<gene>
    <name evidence="4" type="ORF">C7I85_23750</name>
</gene>
<evidence type="ECO:0000313" key="5">
    <source>
        <dbReference type="Proteomes" id="UP000240653"/>
    </source>
</evidence>
<dbReference type="Gene3D" id="2.30.110.10">
    <property type="entry name" value="Electron Transport, Fmn-binding Protein, Chain A"/>
    <property type="match status" value="1"/>
</dbReference>
<accession>A0A2P7S370</accession>